<feature type="compositionally biased region" description="Low complexity" evidence="1">
    <location>
        <begin position="367"/>
        <end position="377"/>
    </location>
</feature>
<feature type="region of interest" description="Disordered" evidence="1">
    <location>
        <begin position="1"/>
        <end position="131"/>
    </location>
</feature>
<feature type="compositionally biased region" description="Basic and acidic residues" evidence="1">
    <location>
        <begin position="437"/>
        <end position="453"/>
    </location>
</feature>
<gene>
    <name evidence="2" type="ORF">BGZ97_000625</name>
</gene>
<reference evidence="2" key="1">
    <citation type="journal article" date="2020" name="Fungal Divers.">
        <title>Resolving the Mortierellaceae phylogeny through synthesis of multi-gene phylogenetics and phylogenomics.</title>
        <authorList>
            <person name="Vandepol N."/>
            <person name="Liber J."/>
            <person name="Desiro A."/>
            <person name="Na H."/>
            <person name="Kennedy M."/>
            <person name="Barry K."/>
            <person name="Grigoriev I.V."/>
            <person name="Miller A.N."/>
            <person name="O'Donnell K."/>
            <person name="Stajich J.E."/>
            <person name="Bonito G."/>
        </authorList>
    </citation>
    <scope>NUCLEOTIDE SEQUENCE</scope>
    <source>
        <strain evidence="2">NVP60</strain>
    </source>
</reference>
<feature type="compositionally biased region" description="Low complexity" evidence="1">
    <location>
        <begin position="255"/>
        <end position="270"/>
    </location>
</feature>
<dbReference type="AlphaFoldDB" id="A0A9P6R032"/>
<accession>A0A9P6R032</accession>
<feature type="compositionally biased region" description="Low complexity" evidence="1">
    <location>
        <begin position="478"/>
        <end position="488"/>
    </location>
</feature>
<feature type="compositionally biased region" description="Low complexity" evidence="1">
    <location>
        <begin position="77"/>
        <end position="112"/>
    </location>
</feature>
<feature type="compositionally biased region" description="Low complexity" evidence="1">
    <location>
        <begin position="293"/>
        <end position="356"/>
    </location>
</feature>
<feature type="compositionally biased region" description="Low complexity" evidence="1">
    <location>
        <begin position="121"/>
        <end position="131"/>
    </location>
</feature>
<evidence type="ECO:0000313" key="3">
    <source>
        <dbReference type="Proteomes" id="UP000823405"/>
    </source>
</evidence>
<organism evidence="2 3">
    <name type="scientific">Linnemannia gamsii</name>
    <dbReference type="NCBI Taxonomy" id="64522"/>
    <lineage>
        <taxon>Eukaryota</taxon>
        <taxon>Fungi</taxon>
        <taxon>Fungi incertae sedis</taxon>
        <taxon>Mucoromycota</taxon>
        <taxon>Mortierellomycotina</taxon>
        <taxon>Mortierellomycetes</taxon>
        <taxon>Mortierellales</taxon>
        <taxon>Mortierellaceae</taxon>
        <taxon>Linnemannia</taxon>
    </lineage>
</organism>
<evidence type="ECO:0000256" key="1">
    <source>
        <dbReference type="SAM" id="MobiDB-lite"/>
    </source>
</evidence>
<protein>
    <submittedName>
        <fullName evidence="2">Uncharacterized protein</fullName>
    </submittedName>
</protein>
<name>A0A9P6R032_9FUNG</name>
<dbReference type="Proteomes" id="UP000823405">
    <property type="component" value="Unassembled WGS sequence"/>
</dbReference>
<comment type="caution">
    <text evidence="2">The sequence shown here is derived from an EMBL/GenBank/DDBJ whole genome shotgun (WGS) entry which is preliminary data.</text>
</comment>
<proteinExistence type="predicted"/>
<feature type="region of interest" description="Disordered" evidence="1">
    <location>
        <begin position="192"/>
        <end position="412"/>
    </location>
</feature>
<sequence>MADHHPDHSSQAYSVQRQAHLHTQFRQQQQQQQQQPQHLQVPHTQRIYRQDNHQGPYSAGVIEDRRAFPMFRDSGRSSNFSNNNNSSNDSSNSSNSNSSNSSNNNNSSSSNSGRTFAHPFSSSSSRGSSTVSRALSISDILERFSASPEDFVITVLNAKAKEDERKTEEERYKTEVLKLQSRQLDLTLAMEKRRKSPPAGQSYASTAESSVPMHAPPAGNFHHGYSTYPAPAQPGMQSDNNTHPRYGGTGRQDVQEQPSSHQQQQQNFGQADVPSTSPPSRPAPPRIDTAARQGSSRQQQQGIQQQQHQHQLKKQQQQQHIQRHLQQQQSASNSQRVPPSPSTQSPVSSKPSASTSGRHHILHPFRSSSAQSSPVTSVDMQSQIPQPLSPDEYASPTSATPSGSGLKRKSINHDEVMDAIRAKVLRNAAAGQNQQLKEQRDKPHRKTSGDLARRKPHPLNSSINSNSSASPDRAKRSATTAAVTAVETIPSTSEHAASSTDNDITTSSPIERPCPSKKNDFASGYGYGHRDSKQEDTDETLLSPHPMTRSPPA</sequence>
<feature type="compositionally biased region" description="Polar residues" evidence="1">
    <location>
        <begin position="489"/>
        <end position="509"/>
    </location>
</feature>
<evidence type="ECO:0000313" key="2">
    <source>
        <dbReference type="EMBL" id="KAG0306761.1"/>
    </source>
</evidence>
<feature type="compositionally biased region" description="Low complexity" evidence="1">
    <location>
        <begin position="21"/>
        <end position="45"/>
    </location>
</feature>
<dbReference type="EMBL" id="JAAAIN010001116">
    <property type="protein sequence ID" value="KAG0306761.1"/>
    <property type="molecule type" value="Genomic_DNA"/>
</dbReference>
<feature type="compositionally biased region" description="Low complexity" evidence="1">
    <location>
        <begin position="460"/>
        <end position="470"/>
    </location>
</feature>
<feature type="region of interest" description="Disordered" evidence="1">
    <location>
        <begin position="430"/>
        <end position="553"/>
    </location>
</feature>
<dbReference type="OrthoDB" id="2432455at2759"/>
<feature type="compositionally biased region" description="Pro residues" evidence="1">
    <location>
        <begin position="276"/>
        <end position="285"/>
    </location>
</feature>
<feature type="non-terminal residue" evidence="2">
    <location>
        <position position="1"/>
    </location>
</feature>
<keyword evidence="3" id="KW-1185">Reference proteome</keyword>